<reference evidence="3 4" key="1">
    <citation type="submission" date="2019-08" db="EMBL/GenBank/DDBJ databases">
        <title>Deep-cultivation of Planctomycetes and their phenomic and genomic characterization uncovers novel biology.</title>
        <authorList>
            <person name="Wiegand S."/>
            <person name="Jogler M."/>
            <person name="Boedeker C."/>
            <person name="Pinto D."/>
            <person name="Vollmers J."/>
            <person name="Rivas-Marin E."/>
            <person name="Kohn T."/>
            <person name="Peeters S.H."/>
            <person name="Heuer A."/>
            <person name="Rast P."/>
            <person name="Oberbeckmann S."/>
            <person name="Bunk B."/>
            <person name="Jeske O."/>
            <person name="Meyerdierks A."/>
            <person name="Storesund J.E."/>
            <person name="Kallscheuer N."/>
            <person name="Luecker S."/>
            <person name="Lage O.M."/>
            <person name="Pohl T."/>
            <person name="Merkel B.J."/>
            <person name="Hornburger P."/>
            <person name="Mueller R.-W."/>
            <person name="Bruemmer F."/>
            <person name="Labrenz M."/>
            <person name="Spormann A.M."/>
            <person name="Op den Camp H."/>
            <person name="Overmann J."/>
            <person name="Amann R."/>
            <person name="Jetten M.S.M."/>
            <person name="Mascher T."/>
            <person name="Medema M.H."/>
            <person name="Devos D.P."/>
            <person name="Kaster A.-K."/>
            <person name="Ovreas L."/>
            <person name="Rohde M."/>
            <person name="Galperin M.Y."/>
            <person name="Jogler C."/>
        </authorList>
    </citation>
    <scope>NUCLEOTIDE SEQUENCE [LARGE SCALE GENOMIC DNA]</scope>
    <source>
        <strain evidence="3 4">FC18</strain>
    </source>
</reference>
<dbReference type="Pfam" id="PF06439">
    <property type="entry name" value="3keto-disac_hyd"/>
    <property type="match status" value="2"/>
</dbReference>
<name>A0A5B9PDK9_9BACT</name>
<accession>A0A5B9PDK9</accession>
<feature type="region of interest" description="Disordered" evidence="1">
    <location>
        <begin position="156"/>
        <end position="179"/>
    </location>
</feature>
<organism evidence="3 4">
    <name type="scientific">Mariniblastus fucicola</name>
    <dbReference type="NCBI Taxonomy" id="980251"/>
    <lineage>
        <taxon>Bacteria</taxon>
        <taxon>Pseudomonadati</taxon>
        <taxon>Planctomycetota</taxon>
        <taxon>Planctomycetia</taxon>
        <taxon>Pirellulales</taxon>
        <taxon>Pirellulaceae</taxon>
        <taxon>Mariniblastus</taxon>
    </lineage>
</organism>
<evidence type="ECO:0000313" key="4">
    <source>
        <dbReference type="Proteomes" id="UP000322214"/>
    </source>
</evidence>
<feature type="domain" description="3-keto-alpha-glucoside-1,2-lyase/3-keto-2-hydroxy-glucal hydratase" evidence="2">
    <location>
        <begin position="272"/>
        <end position="455"/>
    </location>
</feature>
<feature type="domain" description="3-keto-alpha-glucoside-1,2-lyase/3-keto-2-hydroxy-glucal hydratase" evidence="2">
    <location>
        <begin position="52"/>
        <end position="253"/>
    </location>
</feature>
<sequence>MSTAVYQAQIQNAEPNAVLGINMKTRSLIFAVLLTSLCCLNSVSGQTSVPEGFESVFNGNDLDGWYAMPTADPRKFAELSPEGQQARIAELESKTDEFWRVEDGVIINDGNGPYLTTKRNFRDYELLIDFKLEAGGDSGVYLKATPQVQVWDTTHEPSFKHGSEKGSGGLWNNGKGSPARFPTVHADKPVGEWNTMRIQQVGARTSIWLNEKKVVDHQIMDNYWARQLPIIASGPIQLQTHGGKMYWRNIFVRDIEAQEANEILATKQAEKFQSVFNGTDFKGWAGPTDNYEINDGVLRCKPKSGGTIYTEKEYSDFAVRFEFKLPPGGNNGLAIRYPGNGDTAYVGMCELQVLDNTAAQYANLDQRQYHGSAYGMAAAARGYLRPVGEWNFQQVTVVGSTIKVELNGNLILNTDLSKIDSFLADRPHPGKDRTSGHFGFAGHNDPVEFRNVSIKDLSTQATDE</sequence>
<dbReference type="KEGG" id="mff:MFFC18_09750"/>
<dbReference type="GO" id="GO:0016787">
    <property type="term" value="F:hydrolase activity"/>
    <property type="evidence" value="ECO:0007669"/>
    <property type="project" value="InterPro"/>
</dbReference>
<dbReference type="STRING" id="980251.GCA_001642875_01965"/>
<evidence type="ECO:0000256" key="1">
    <source>
        <dbReference type="SAM" id="MobiDB-lite"/>
    </source>
</evidence>
<gene>
    <name evidence="3" type="ORF">MFFC18_09750</name>
</gene>
<dbReference type="Proteomes" id="UP000322214">
    <property type="component" value="Chromosome"/>
</dbReference>
<dbReference type="Gene3D" id="2.60.120.560">
    <property type="entry name" value="Exo-inulinase, domain 1"/>
    <property type="match status" value="2"/>
</dbReference>
<evidence type="ECO:0000313" key="3">
    <source>
        <dbReference type="EMBL" id="QEG21121.1"/>
    </source>
</evidence>
<dbReference type="AlphaFoldDB" id="A0A5B9PDK9"/>
<dbReference type="InterPro" id="IPR010496">
    <property type="entry name" value="AL/BT2_dom"/>
</dbReference>
<protein>
    <recommendedName>
        <fullName evidence="2">3-keto-alpha-glucoside-1,2-lyase/3-keto-2-hydroxy-glucal hydratase domain-containing protein</fullName>
    </recommendedName>
</protein>
<keyword evidence="4" id="KW-1185">Reference proteome</keyword>
<proteinExistence type="predicted"/>
<evidence type="ECO:0000259" key="2">
    <source>
        <dbReference type="Pfam" id="PF06439"/>
    </source>
</evidence>
<dbReference type="EMBL" id="CP042912">
    <property type="protein sequence ID" value="QEG21121.1"/>
    <property type="molecule type" value="Genomic_DNA"/>
</dbReference>